<dbReference type="PRINTS" id="PR00455">
    <property type="entry name" value="HTHTETR"/>
</dbReference>
<organism evidence="6 7">
    <name type="scientific">Pseudonocardia cypriaca</name>
    <dbReference type="NCBI Taxonomy" id="882449"/>
    <lineage>
        <taxon>Bacteria</taxon>
        <taxon>Bacillati</taxon>
        <taxon>Actinomycetota</taxon>
        <taxon>Actinomycetes</taxon>
        <taxon>Pseudonocardiales</taxon>
        <taxon>Pseudonocardiaceae</taxon>
        <taxon>Pseudonocardia</taxon>
    </lineage>
</organism>
<feature type="DNA-binding region" description="H-T-H motif" evidence="4">
    <location>
        <begin position="28"/>
        <end position="47"/>
    </location>
</feature>
<protein>
    <submittedName>
        <fullName evidence="6">TetR family transcriptional regulator</fullName>
    </submittedName>
</protein>
<dbReference type="EMBL" id="VFPH01000001">
    <property type="protein sequence ID" value="TQM43789.1"/>
    <property type="molecule type" value="Genomic_DNA"/>
</dbReference>
<proteinExistence type="predicted"/>
<dbReference type="Proteomes" id="UP000319818">
    <property type="component" value="Unassembled WGS sequence"/>
</dbReference>
<evidence type="ECO:0000256" key="1">
    <source>
        <dbReference type="ARBA" id="ARBA00023015"/>
    </source>
</evidence>
<dbReference type="PANTHER" id="PTHR47506:SF6">
    <property type="entry name" value="HTH-TYPE TRANSCRIPTIONAL REPRESSOR NEMR"/>
    <property type="match status" value="1"/>
</dbReference>
<keyword evidence="7" id="KW-1185">Reference proteome</keyword>
<evidence type="ECO:0000313" key="6">
    <source>
        <dbReference type="EMBL" id="TQM43789.1"/>
    </source>
</evidence>
<name>A0A543GCI1_9PSEU</name>
<dbReference type="Pfam" id="PF00440">
    <property type="entry name" value="TetR_N"/>
    <property type="match status" value="1"/>
</dbReference>
<dbReference type="SUPFAM" id="SSF48498">
    <property type="entry name" value="Tetracyclin repressor-like, C-terminal domain"/>
    <property type="match status" value="1"/>
</dbReference>
<dbReference type="GO" id="GO:0003677">
    <property type="term" value="F:DNA binding"/>
    <property type="evidence" value="ECO:0007669"/>
    <property type="project" value="UniProtKB-UniRule"/>
</dbReference>
<dbReference type="RefSeq" id="WP_142097836.1">
    <property type="nucleotide sequence ID" value="NZ_VFPH01000001.1"/>
</dbReference>
<gene>
    <name evidence="6" type="ORF">FB388_1141</name>
</gene>
<keyword evidence="3" id="KW-0804">Transcription</keyword>
<dbReference type="OrthoDB" id="4541465at2"/>
<dbReference type="InterPro" id="IPR009057">
    <property type="entry name" value="Homeodomain-like_sf"/>
</dbReference>
<keyword evidence="2 4" id="KW-0238">DNA-binding</keyword>
<feature type="domain" description="HTH tetR-type" evidence="5">
    <location>
        <begin position="5"/>
        <end position="65"/>
    </location>
</feature>
<dbReference type="Pfam" id="PF16925">
    <property type="entry name" value="TetR_C_13"/>
    <property type="match status" value="1"/>
</dbReference>
<evidence type="ECO:0000256" key="4">
    <source>
        <dbReference type="PROSITE-ProRule" id="PRU00335"/>
    </source>
</evidence>
<evidence type="ECO:0000256" key="3">
    <source>
        <dbReference type="ARBA" id="ARBA00023163"/>
    </source>
</evidence>
<dbReference type="InterPro" id="IPR036271">
    <property type="entry name" value="Tet_transcr_reg_TetR-rel_C_sf"/>
</dbReference>
<dbReference type="PROSITE" id="PS50977">
    <property type="entry name" value="HTH_TETR_2"/>
    <property type="match status" value="1"/>
</dbReference>
<dbReference type="AlphaFoldDB" id="A0A543GCI1"/>
<dbReference type="InterPro" id="IPR001647">
    <property type="entry name" value="HTH_TetR"/>
</dbReference>
<sequence length="198" mass="21679">MPAAVDTRQAILDAAQRIMAHKGWAAVGINEVLGAAGVPKGSFYHWFSSKDAFGEAMMRGYFADYLAEMDAVFARPDTPAADRLMAYWEGWRETQSLEDCQGKCLAVKLGAEVADLSEPMRIALKEGTTEIVDRLQRMIEAGTADGSLSVEGDARATAETLYDMWLGASVMAKIHRDPTPLDNALTLTARLLGVQRHW</sequence>
<dbReference type="SUPFAM" id="SSF46689">
    <property type="entry name" value="Homeodomain-like"/>
    <property type="match status" value="1"/>
</dbReference>
<dbReference type="InterPro" id="IPR011075">
    <property type="entry name" value="TetR_C"/>
</dbReference>
<evidence type="ECO:0000313" key="7">
    <source>
        <dbReference type="Proteomes" id="UP000319818"/>
    </source>
</evidence>
<accession>A0A543GCI1</accession>
<keyword evidence="1" id="KW-0805">Transcription regulation</keyword>
<evidence type="ECO:0000256" key="2">
    <source>
        <dbReference type="ARBA" id="ARBA00023125"/>
    </source>
</evidence>
<comment type="caution">
    <text evidence="6">The sequence shown here is derived from an EMBL/GenBank/DDBJ whole genome shotgun (WGS) entry which is preliminary data.</text>
</comment>
<dbReference type="Gene3D" id="1.10.357.10">
    <property type="entry name" value="Tetracycline Repressor, domain 2"/>
    <property type="match status" value="1"/>
</dbReference>
<dbReference type="PANTHER" id="PTHR47506">
    <property type="entry name" value="TRANSCRIPTIONAL REGULATORY PROTEIN"/>
    <property type="match status" value="1"/>
</dbReference>
<reference evidence="6 7" key="1">
    <citation type="submission" date="2019-06" db="EMBL/GenBank/DDBJ databases">
        <title>Sequencing the genomes of 1000 actinobacteria strains.</title>
        <authorList>
            <person name="Klenk H.-P."/>
        </authorList>
    </citation>
    <scope>NUCLEOTIDE SEQUENCE [LARGE SCALE GENOMIC DNA]</scope>
    <source>
        <strain evidence="6 7">DSM 45511</strain>
    </source>
</reference>
<evidence type="ECO:0000259" key="5">
    <source>
        <dbReference type="PROSITE" id="PS50977"/>
    </source>
</evidence>